<dbReference type="OrthoDB" id="9762849at2"/>
<dbReference type="PANTHER" id="PTHR30483">
    <property type="entry name" value="LEUCINE-SPECIFIC-BINDING PROTEIN"/>
    <property type="match status" value="1"/>
</dbReference>
<dbReference type="InterPro" id="IPR028082">
    <property type="entry name" value="Peripla_BP_I"/>
</dbReference>
<evidence type="ECO:0000313" key="7">
    <source>
        <dbReference type="Proteomes" id="UP000321638"/>
    </source>
</evidence>
<dbReference type="AlphaFoldDB" id="A0A5C8P8I6"/>
<evidence type="ECO:0000256" key="1">
    <source>
        <dbReference type="ARBA" id="ARBA00010062"/>
    </source>
</evidence>
<dbReference type="InterPro" id="IPR028081">
    <property type="entry name" value="Leu-bd"/>
</dbReference>
<feature type="signal peptide" evidence="4">
    <location>
        <begin position="1"/>
        <end position="21"/>
    </location>
</feature>
<dbReference type="SUPFAM" id="SSF53822">
    <property type="entry name" value="Periplasmic binding protein-like I"/>
    <property type="match status" value="1"/>
</dbReference>
<keyword evidence="2 4" id="KW-0732">Signal</keyword>
<evidence type="ECO:0000256" key="3">
    <source>
        <dbReference type="ARBA" id="ARBA00022970"/>
    </source>
</evidence>
<keyword evidence="7" id="KW-1185">Reference proteome</keyword>
<comment type="caution">
    <text evidence="6">The sequence shown here is derived from an EMBL/GenBank/DDBJ whole genome shotgun (WGS) entry which is preliminary data.</text>
</comment>
<dbReference type="EMBL" id="VDUZ01000066">
    <property type="protein sequence ID" value="TXL70066.1"/>
    <property type="molecule type" value="Genomic_DNA"/>
</dbReference>
<gene>
    <name evidence="6" type="ORF">FHP25_36245</name>
</gene>
<evidence type="ECO:0000256" key="4">
    <source>
        <dbReference type="SAM" id="SignalP"/>
    </source>
</evidence>
<name>A0A5C8P8I6_9HYPH</name>
<dbReference type="Pfam" id="PF13458">
    <property type="entry name" value="Peripla_BP_6"/>
    <property type="match status" value="1"/>
</dbReference>
<dbReference type="CDD" id="cd06332">
    <property type="entry name" value="PBP1_aromatic_compounds-like"/>
    <property type="match status" value="1"/>
</dbReference>
<keyword evidence="3" id="KW-0813">Transport</keyword>
<keyword evidence="3" id="KW-0029">Amino-acid transport</keyword>
<dbReference type="RefSeq" id="WP_147851897.1">
    <property type="nucleotide sequence ID" value="NZ_VDUZ01000066.1"/>
</dbReference>
<dbReference type="Gene3D" id="3.40.50.2300">
    <property type="match status" value="2"/>
</dbReference>
<feature type="domain" description="Leucine-binding protein" evidence="5">
    <location>
        <begin position="25"/>
        <end position="367"/>
    </location>
</feature>
<reference evidence="6 7" key="1">
    <citation type="submission" date="2019-06" db="EMBL/GenBank/DDBJ databases">
        <title>New taxonomy in bacterial strain CC-CFT640, isolated from vineyard.</title>
        <authorList>
            <person name="Lin S.-Y."/>
            <person name="Tsai C.-F."/>
            <person name="Young C.-C."/>
        </authorList>
    </citation>
    <scope>NUCLEOTIDE SEQUENCE [LARGE SCALE GENOMIC DNA]</scope>
    <source>
        <strain evidence="6 7">CC-CFT640</strain>
    </source>
</reference>
<proteinExistence type="inferred from homology"/>
<dbReference type="PANTHER" id="PTHR30483:SF6">
    <property type="entry name" value="PERIPLASMIC BINDING PROTEIN OF ABC TRANSPORTER FOR NATURAL AMINO ACIDS"/>
    <property type="match status" value="1"/>
</dbReference>
<accession>A0A5C8P8I6</accession>
<protein>
    <submittedName>
        <fullName evidence="6">ABC transporter substrate-binding protein</fullName>
    </submittedName>
</protein>
<evidence type="ECO:0000256" key="2">
    <source>
        <dbReference type="ARBA" id="ARBA00022729"/>
    </source>
</evidence>
<dbReference type="GO" id="GO:0006865">
    <property type="term" value="P:amino acid transport"/>
    <property type="evidence" value="ECO:0007669"/>
    <property type="project" value="UniProtKB-KW"/>
</dbReference>
<organism evidence="6 7">
    <name type="scientific">Vineibacter terrae</name>
    <dbReference type="NCBI Taxonomy" id="2586908"/>
    <lineage>
        <taxon>Bacteria</taxon>
        <taxon>Pseudomonadati</taxon>
        <taxon>Pseudomonadota</taxon>
        <taxon>Alphaproteobacteria</taxon>
        <taxon>Hyphomicrobiales</taxon>
        <taxon>Vineibacter</taxon>
    </lineage>
</organism>
<feature type="chain" id="PRO_5023040553" evidence="4">
    <location>
        <begin position="22"/>
        <end position="410"/>
    </location>
</feature>
<dbReference type="PROSITE" id="PS51257">
    <property type="entry name" value="PROKAR_LIPOPROTEIN"/>
    <property type="match status" value="1"/>
</dbReference>
<evidence type="ECO:0000313" key="6">
    <source>
        <dbReference type="EMBL" id="TXL70066.1"/>
    </source>
</evidence>
<dbReference type="Proteomes" id="UP000321638">
    <property type="component" value="Unassembled WGS sequence"/>
</dbReference>
<dbReference type="InterPro" id="IPR051010">
    <property type="entry name" value="BCAA_transport"/>
</dbReference>
<comment type="similarity">
    <text evidence="1">Belongs to the leucine-binding protein family.</text>
</comment>
<sequence>MLRRSLLGTAILLGCTAAASAQQELKVGLVASLEGAFAVLGQDAVRGAELALKERGGVAGGKKIVFVRGSSDASPASAVNATRKLVEQDKVALMIGPLSGSEGVAVKDYAKTQPAVTFIDGSSGGQETTLVNPSPNFFRFNLDGAQVMAPLGPYAFEQGSKRVMVIAEDYAFPYSQVQGFMSGFCKAGGKVPRKAWIPIGTKDFSSVIASIPNDVDSLLVVLAGADAVNFIKQYDQAGGSKKVIGGSVMVDQTVLSYRGRFRSNLVGTLSSGWTADALETPAWEKFVADYRASSKEAFTAPSYFAFAYYNAVKATLNALDQVGGDLSDGQAKFRKVLAATQLQSPVGLITLDHNRQAVGPAFITKIVQRPDGKLVSSVVKAVPKIDQHLNMSKAEFDKMGIGSRDVPACP</sequence>
<evidence type="ECO:0000259" key="5">
    <source>
        <dbReference type="Pfam" id="PF13458"/>
    </source>
</evidence>